<proteinExistence type="predicted"/>
<sequence>MALRLRLRPAARGDADAAQDWYDDAASGLGEAFTDELLSVLAFLVEHPTVGSRLCPSASGRIAARLVPRSLSLPGVLPRER</sequence>
<keyword evidence="1" id="KW-0614">Plasmid</keyword>
<evidence type="ECO:0000313" key="1">
    <source>
        <dbReference type="EMBL" id="SPD66871.1"/>
    </source>
</evidence>
<geneLocation type="plasmid" evidence="2">
    <name>cbm2636_mp</name>
</geneLocation>
<name>A0A9Q7UY48_9BURK</name>
<gene>
    <name evidence="1" type="ORF">CBM2636_MP10507</name>
</gene>
<protein>
    <recommendedName>
        <fullName evidence="3">Type II toxin-antitoxin system RelE/ParE family toxin</fullName>
    </recommendedName>
</protein>
<dbReference type="Proteomes" id="UP000254259">
    <property type="component" value="Plasmid CBM2636_mp"/>
</dbReference>
<dbReference type="AlphaFoldDB" id="A0A9Q7UY48"/>
<reference evidence="1 2" key="1">
    <citation type="submission" date="2018-01" db="EMBL/GenBank/DDBJ databases">
        <authorList>
            <person name="Clerissi C."/>
        </authorList>
    </citation>
    <scope>NUCLEOTIDE SEQUENCE [LARGE SCALE GENOMIC DNA]</scope>
    <source>
        <strain evidence="1">Cupriavidus taiwanensis SWF 66322</strain>
        <plasmid evidence="2">cbm2636_mp</plasmid>
    </source>
</reference>
<evidence type="ECO:0000313" key="2">
    <source>
        <dbReference type="Proteomes" id="UP000254259"/>
    </source>
</evidence>
<evidence type="ECO:0008006" key="3">
    <source>
        <dbReference type="Google" id="ProtNLM"/>
    </source>
</evidence>
<dbReference type="EMBL" id="LT984814">
    <property type="protein sequence ID" value="SPD66871.1"/>
    <property type="molecule type" value="Genomic_DNA"/>
</dbReference>
<accession>A0A9Q7UY48</accession>
<organism evidence="1 2">
    <name type="scientific">Cupriavidus taiwanensis</name>
    <dbReference type="NCBI Taxonomy" id="164546"/>
    <lineage>
        <taxon>Bacteria</taxon>
        <taxon>Pseudomonadati</taxon>
        <taxon>Pseudomonadota</taxon>
        <taxon>Betaproteobacteria</taxon>
        <taxon>Burkholderiales</taxon>
        <taxon>Burkholderiaceae</taxon>
        <taxon>Cupriavidus</taxon>
    </lineage>
</organism>